<keyword evidence="2 3" id="KW-0802">TPR repeat</keyword>
<dbReference type="NCBIfam" id="TIGR02521">
    <property type="entry name" value="type_IV_pilW"/>
    <property type="match status" value="1"/>
</dbReference>
<name>A0A1H2WR34_THIRO</name>
<dbReference type="InterPro" id="IPR013105">
    <property type="entry name" value="TPR_2"/>
</dbReference>
<evidence type="ECO:0000256" key="1">
    <source>
        <dbReference type="ARBA" id="ARBA00022737"/>
    </source>
</evidence>
<dbReference type="InterPro" id="IPR019734">
    <property type="entry name" value="TPR_rpt"/>
</dbReference>
<dbReference type="Gene3D" id="1.25.40.10">
    <property type="entry name" value="Tetratricopeptide repeat domain"/>
    <property type="match status" value="1"/>
</dbReference>
<evidence type="ECO:0000313" key="4">
    <source>
        <dbReference type="EMBL" id="SDW82439.1"/>
    </source>
</evidence>
<dbReference type="PANTHER" id="PTHR44227:SF3">
    <property type="entry name" value="PROTEIN O-MANNOSYL-TRANSFERASE TMTC4"/>
    <property type="match status" value="1"/>
</dbReference>
<dbReference type="RefSeq" id="WP_245731847.1">
    <property type="nucleotide sequence ID" value="NZ_FNNZ01000009.1"/>
</dbReference>
<dbReference type="AlphaFoldDB" id="A0A1H2WR34"/>
<dbReference type="SMART" id="SM00028">
    <property type="entry name" value="TPR"/>
    <property type="match status" value="4"/>
</dbReference>
<gene>
    <name evidence="4" type="ORF">SAMN05421783_10957</name>
</gene>
<keyword evidence="5" id="KW-1185">Reference proteome</keyword>
<sequence length="266" mass="29137">MAMTGHLAGRLMTNAVLVTSALCFGLVGCASKATQQDSDPLGLDPQDSPAALYVEMAEEYYNRGQTEVAFRRAQQAIEADKNYPKAHVWLAFMYEEMGKPDLAATHYERAVKLAPNNSDVLYAFGAYQCRQKRYTEADVYFKKALDNPLYSTPWVAMTNAGTCASSAGDAVKAEGYYRAAVAANPGFGPALVKLAEIELKRGNMQGAKLYLDRYFEPTTLRTPATAREALATAVTTERALGNRARAAEYEKALRANFPDASETREL</sequence>
<dbReference type="InterPro" id="IPR013360">
    <property type="entry name" value="Pilus_4_PilW"/>
</dbReference>
<proteinExistence type="predicted"/>
<evidence type="ECO:0000256" key="3">
    <source>
        <dbReference type="PROSITE-ProRule" id="PRU00339"/>
    </source>
</evidence>
<evidence type="ECO:0000256" key="2">
    <source>
        <dbReference type="ARBA" id="ARBA00022803"/>
    </source>
</evidence>
<dbReference type="Proteomes" id="UP000198816">
    <property type="component" value="Unassembled WGS sequence"/>
</dbReference>
<dbReference type="PROSITE" id="PS50005">
    <property type="entry name" value="TPR"/>
    <property type="match status" value="1"/>
</dbReference>
<protein>
    <submittedName>
        <fullName evidence="4">Type IV pilus assembly protein PilF</fullName>
    </submittedName>
</protein>
<keyword evidence="1" id="KW-0677">Repeat</keyword>
<dbReference type="InterPro" id="IPR011990">
    <property type="entry name" value="TPR-like_helical_dom_sf"/>
</dbReference>
<dbReference type="EMBL" id="FNNZ01000009">
    <property type="protein sequence ID" value="SDW82439.1"/>
    <property type="molecule type" value="Genomic_DNA"/>
</dbReference>
<feature type="repeat" description="TPR" evidence="3">
    <location>
        <begin position="84"/>
        <end position="117"/>
    </location>
</feature>
<organism evidence="4 5">
    <name type="scientific">Thiocapsa roseopersicina</name>
    <dbReference type="NCBI Taxonomy" id="1058"/>
    <lineage>
        <taxon>Bacteria</taxon>
        <taxon>Pseudomonadati</taxon>
        <taxon>Pseudomonadota</taxon>
        <taxon>Gammaproteobacteria</taxon>
        <taxon>Chromatiales</taxon>
        <taxon>Chromatiaceae</taxon>
        <taxon>Thiocapsa</taxon>
    </lineage>
</organism>
<evidence type="ECO:0000313" key="5">
    <source>
        <dbReference type="Proteomes" id="UP000198816"/>
    </source>
</evidence>
<dbReference type="Pfam" id="PF07719">
    <property type="entry name" value="TPR_2"/>
    <property type="match status" value="1"/>
</dbReference>
<dbReference type="InterPro" id="IPR052346">
    <property type="entry name" value="O-mannosyl-transferase_TMTC"/>
</dbReference>
<dbReference type="STRING" id="1058.SAMN05421783_10957"/>
<reference evidence="5" key="1">
    <citation type="submission" date="2016-10" db="EMBL/GenBank/DDBJ databases">
        <authorList>
            <person name="Varghese N."/>
            <person name="Submissions S."/>
        </authorList>
    </citation>
    <scope>NUCLEOTIDE SEQUENCE [LARGE SCALE GENOMIC DNA]</scope>
    <source>
        <strain evidence="5">DSM 217</strain>
    </source>
</reference>
<accession>A0A1H2WR34</accession>
<dbReference type="Pfam" id="PF14559">
    <property type="entry name" value="TPR_19"/>
    <property type="match status" value="1"/>
</dbReference>
<dbReference type="PANTHER" id="PTHR44227">
    <property type="match status" value="1"/>
</dbReference>
<dbReference type="SUPFAM" id="SSF48452">
    <property type="entry name" value="TPR-like"/>
    <property type="match status" value="1"/>
</dbReference>